<evidence type="ECO:0000256" key="2">
    <source>
        <dbReference type="SAM" id="SignalP"/>
    </source>
</evidence>
<accession>A0ABR2K5G1</accession>
<evidence type="ECO:0000313" key="4">
    <source>
        <dbReference type="Proteomes" id="UP001470230"/>
    </source>
</evidence>
<keyword evidence="1" id="KW-0472">Membrane</keyword>
<reference evidence="3 4" key="1">
    <citation type="submission" date="2024-04" db="EMBL/GenBank/DDBJ databases">
        <title>Tritrichomonas musculus Genome.</title>
        <authorList>
            <person name="Alves-Ferreira E."/>
            <person name="Grigg M."/>
            <person name="Lorenzi H."/>
            <person name="Galac M."/>
        </authorList>
    </citation>
    <scope>NUCLEOTIDE SEQUENCE [LARGE SCALE GENOMIC DNA]</scope>
    <source>
        <strain evidence="3 4">EAF2021</strain>
    </source>
</reference>
<proteinExistence type="predicted"/>
<dbReference type="SUPFAM" id="SSF51126">
    <property type="entry name" value="Pectin lyase-like"/>
    <property type="match status" value="1"/>
</dbReference>
<feature type="signal peptide" evidence="2">
    <location>
        <begin position="1"/>
        <end position="19"/>
    </location>
</feature>
<sequence>MQNISLLFLSISSFFSVSPFYTINRNDYRRKSLISNSYFSHSFTNIVYSTAKLHSTKVDGNVFKFTLNTPLVFANEQKISGVCDYGSVCCVSTTYDFQPGKTIENVTVTKDSFPEKFVNRNTYFEINECGDIIITNCTFLQCYTSGDHGGGIYVHELCQVIIHKCIFDGCNSEKNGGAGAIAEEIVINEHKDDKGNVVYEELAHKKAKRLDIQYTCFQNCYTRTDNQGYGVALLMGADDVKFFYASPSQYINTTNGKAMYCGAMEYRNANKGFFQFQTIVGLNCKYTISFTSVSIEGLEITSCNFVKNTIHFPSTENADFSPPALVFVIDKNLVIENFYFIDNYYNDNGKFVGRENKEINVKITMINCYANNNDRNLWSGDFIETKDCNFDNMQVTTIELIQLNLGDCQGEATAGQMVITSFFTASSQFSPSSPYTKSQVFTKTAKFTSSGQFSQSSKFTESSPFTQSSTFTPSHHFNATDYFTASDKFSPSSSFSSSSGFTETVEFSNSKDFSNSDSFSESAKFSRSNFFSDSEKFSHSNFFTKTAGFTESSLFSHSSFFTKSLPFTLSEILPLIVPGGNQGKTDKNTGLIIGAAVGSVAAAGAIAGIVAFFLIRKRKSMIQDGVDMMKETDSSITVDNELQNVMDKDDPFADDFGKELNEIH</sequence>
<comment type="caution">
    <text evidence="3">The sequence shown here is derived from an EMBL/GenBank/DDBJ whole genome shotgun (WGS) entry which is preliminary data.</text>
</comment>
<dbReference type="Proteomes" id="UP001470230">
    <property type="component" value="Unassembled WGS sequence"/>
</dbReference>
<organism evidence="3 4">
    <name type="scientific">Tritrichomonas musculus</name>
    <dbReference type="NCBI Taxonomy" id="1915356"/>
    <lineage>
        <taxon>Eukaryota</taxon>
        <taxon>Metamonada</taxon>
        <taxon>Parabasalia</taxon>
        <taxon>Tritrichomonadida</taxon>
        <taxon>Tritrichomonadidae</taxon>
        <taxon>Tritrichomonas</taxon>
    </lineage>
</organism>
<evidence type="ECO:0000256" key="1">
    <source>
        <dbReference type="SAM" id="Phobius"/>
    </source>
</evidence>
<feature type="chain" id="PRO_5045994188" description="Right handed beta helix domain-containing protein" evidence="2">
    <location>
        <begin position="20"/>
        <end position="664"/>
    </location>
</feature>
<feature type="transmembrane region" description="Helical" evidence="1">
    <location>
        <begin position="591"/>
        <end position="615"/>
    </location>
</feature>
<keyword evidence="2" id="KW-0732">Signal</keyword>
<evidence type="ECO:0008006" key="5">
    <source>
        <dbReference type="Google" id="ProtNLM"/>
    </source>
</evidence>
<evidence type="ECO:0000313" key="3">
    <source>
        <dbReference type="EMBL" id="KAK8885305.1"/>
    </source>
</evidence>
<dbReference type="InterPro" id="IPR011050">
    <property type="entry name" value="Pectin_lyase_fold/virulence"/>
</dbReference>
<dbReference type="EMBL" id="JAPFFF010000007">
    <property type="protein sequence ID" value="KAK8885305.1"/>
    <property type="molecule type" value="Genomic_DNA"/>
</dbReference>
<protein>
    <recommendedName>
        <fullName evidence="5">Right handed beta helix domain-containing protein</fullName>
    </recommendedName>
</protein>
<keyword evidence="1" id="KW-0812">Transmembrane</keyword>
<name>A0ABR2K5G1_9EUKA</name>
<gene>
    <name evidence="3" type="ORF">M9Y10_040751</name>
</gene>
<keyword evidence="1" id="KW-1133">Transmembrane helix</keyword>
<keyword evidence="4" id="KW-1185">Reference proteome</keyword>